<evidence type="ECO:0000256" key="2">
    <source>
        <dbReference type="ARBA" id="ARBA00022519"/>
    </source>
</evidence>
<gene>
    <name evidence="6" type="ORF">DWW24_18590</name>
</gene>
<name>A0A412W5T8_9BACT</name>
<dbReference type="InterPro" id="IPR009993">
    <property type="entry name" value="WecF"/>
</dbReference>
<proteinExistence type="predicted"/>
<dbReference type="GO" id="GO:0009246">
    <property type="term" value="P:enterobacterial common antigen biosynthetic process"/>
    <property type="evidence" value="ECO:0007669"/>
    <property type="project" value="InterPro"/>
</dbReference>
<keyword evidence="1" id="KW-1003">Cell membrane</keyword>
<keyword evidence="4" id="KW-0808">Transferase</keyword>
<evidence type="ECO:0000256" key="4">
    <source>
        <dbReference type="ARBA" id="ARBA00022679"/>
    </source>
</evidence>
<evidence type="ECO:0000256" key="3">
    <source>
        <dbReference type="ARBA" id="ARBA00022676"/>
    </source>
</evidence>
<dbReference type="AlphaFoldDB" id="A0A412W5T8"/>
<evidence type="ECO:0000256" key="1">
    <source>
        <dbReference type="ARBA" id="ARBA00022475"/>
    </source>
</evidence>
<dbReference type="Pfam" id="PF07429">
    <property type="entry name" value="Glyco_transf_56"/>
    <property type="match status" value="1"/>
</dbReference>
<protein>
    <submittedName>
        <fullName evidence="6">Uncharacterized protein</fullName>
    </submittedName>
</protein>
<organism evidence="6 7">
    <name type="scientific">Odoribacter splanchnicus</name>
    <dbReference type="NCBI Taxonomy" id="28118"/>
    <lineage>
        <taxon>Bacteria</taxon>
        <taxon>Pseudomonadati</taxon>
        <taxon>Bacteroidota</taxon>
        <taxon>Bacteroidia</taxon>
        <taxon>Bacteroidales</taxon>
        <taxon>Odoribacteraceae</taxon>
        <taxon>Odoribacter</taxon>
    </lineage>
</organism>
<accession>A0A412W5T8</accession>
<dbReference type="GO" id="GO:0008417">
    <property type="term" value="F:fucosyltransferase activity"/>
    <property type="evidence" value="ECO:0007669"/>
    <property type="project" value="InterPro"/>
</dbReference>
<dbReference type="RefSeq" id="WP_118108547.1">
    <property type="nucleotide sequence ID" value="NZ_JABWDG010000056.1"/>
</dbReference>
<comment type="caution">
    <text evidence="6">The sequence shown here is derived from an EMBL/GenBank/DDBJ whole genome shotgun (WGS) entry which is preliminary data.</text>
</comment>
<evidence type="ECO:0000256" key="5">
    <source>
        <dbReference type="ARBA" id="ARBA00023136"/>
    </source>
</evidence>
<keyword evidence="3" id="KW-0328">Glycosyltransferase</keyword>
<dbReference type="Proteomes" id="UP000283426">
    <property type="component" value="Unassembled WGS sequence"/>
</dbReference>
<keyword evidence="2" id="KW-0997">Cell inner membrane</keyword>
<dbReference type="EMBL" id="QRYW01000051">
    <property type="protein sequence ID" value="RGV19367.1"/>
    <property type="molecule type" value="Genomic_DNA"/>
</dbReference>
<evidence type="ECO:0000313" key="6">
    <source>
        <dbReference type="EMBL" id="RGV19367.1"/>
    </source>
</evidence>
<sequence>MIYHIGEVNIYMERFVRFMRQNKTRLEGEHYYVFYGNKTPKDLDHCKYVKNLWALLKLFLFSKQEDRFVLHSYMYPWLYLSCFLTPWNSKKILWVIWGGDLYFYNEEKNFKYKCYEFLRRHTINRFRYVMGVEGDFILAQKYYKIRGQHLNGLYPMEFINTSTNESVLKAGDTINILVGNSADPSNNHIEIFYLLEKFKNDNIKLYVPLSYGGTPDYINEVDRIGTELFGEKYISMKEFMEINRYNEFLSTVHVLVCNHERQQALGNIFALLYLGKKVYIKEGITTVDFFNSYGLKFSFVHDIDKFSLEEFIYLSLEDKRKNYEILRYIYSSDHLISVWSNIFQQIKSI</sequence>
<reference evidence="6 7" key="1">
    <citation type="submission" date="2018-08" db="EMBL/GenBank/DDBJ databases">
        <title>A genome reference for cultivated species of the human gut microbiota.</title>
        <authorList>
            <person name="Zou Y."/>
            <person name="Xue W."/>
            <person name="Luo G."/>
        </authorList>
    </citation>
    <scope>NUCLEOTIDE SEQUENCE [LARGE SCALE GENOMIC DNA]</scope>
    <source>
        <strain evidence="6 7">AF14-6AC</strain>
    </source>
</reference>
<evidence type="ECO:0000313" key="7">
    <source>
        <dbReference type="Proteomes" id="UP000283426"/>
    </source>
</evidence>
<keyword evidence="5" id="KW-0472">Membrane</keyword>